<dbReference type="GO" id="GO:0005634">
    <property type="term" value="C:nucleus"/>
    <property type="evidence" value="ECO:0007669"/>
    <property type="project" value="TreeGrafter"/>
</dbReference>
<dbReference type="Proteomes" id="UP000887566">
    <property type="component" value="Unplaced"/>
</dbReference>
<evidence type="ECO:0000256" key="3">
    <source>
        <dbReference type="ARBA" id="ARBA00022603"/>
    </source>
</evidence>
<comment type="similarity">
    <text evidence="1">Belongs to the carnosine N-methyltransferase family.</text>
</comment>
<dbReference type="InterPro" id="IPR029063">
    <property type="entry name" value="SAM-dependent_MTases_sf"/>
</dbReference>
<organism evidence="7 8">
    <name type="scientific">Plectus sambesii</name>
    <dbReference type="NCBI Taxonomy" id="2011161"/>
    <lineage>
        <taxon>Eukaryota</taxon>
        <taxon>Metazoa</taxon>
        <taxon>Ecdysozoa</taxon>
        <taxon>Nematoda</taxon>
        <taxon>Chromadorea</taxon>
        <taxon>Plectida</taxon>
        <taxon>Plectina</taxon>
        <taxon>Plectoidea</taxon>
        <taxon>Plectidae</taxon>
        <taxon>Plectus</taxon>
    </lineage>
</organism>
<dbReference type="InterPro" id="IPR012901">
    <property type="entry name" value="CARME"/>
</dbReference>
<dbReference type="PANTHER" id="PTHR12303">
    <property type="entry name" value="CARNOSINE N-METHYLTRANSFERASE"/>
    <property type="match status" value="1"/>
</dbReference>
<evidence type="ECO:0000256" key="2">
    <source>
        <dbReference type="ARBA" id="ARBA00012003"/>
    </source>
</evidence>
<keyword evidence="4" id="KW-0808">Transferase</keyword>
<dbReference type="AlphaFoldDB" id="A0A914XCT5"/>
<name>A0A914XCT5_9BILA</name>
<dbReference type="GO" id="GO:0030735">
    <property type="term" value="F:carnosine N-methyltransferase activity"/>
    <property type="evidence" value="ECO:0007669"/>
    <property type="project" value="UniProtKB-EC"/>
</dbReference>
<protein>
    <recommendedName>
        <fullName evidence="2">carnosine N-methyltransferase</fullName>
        <ecNumber evidence="2">2.1.1.22</ecNumber>
    </recommendedName>
</protein>
<dbReference type="GO" id="GO:0032259">
    <property type="term" value="P:methylation"/>
    <property type="evidence" value="ECO:0007669"/>
    <property type="project" value="UniProtKB-KW"/>
</dbReference>
<evidence type="ECO:0000313" key="7">
    <source>
        <dbReference type="Proteomes" id="UP000887566"/>
    </source>
</evidence>
<feature type="compositionally biased region" description="Basic and acidic residues" evidence="6">
    <location>
        <begin position="1"/>
        <end position="11"/>
    </location>
</feature>
<feature type="region of interest" description="Disordered" evidence="6">
    <location>
        <begin position="1"/>
        <end position="54"/>
    </location>
</feature>
<proteinExistence type="inferred from homology"/>
<dbReference type="PANTHER" id="PTHR12303:SF6">
    <property type="entry name" value="CARNOSINE N-METHYLTRANSFERASE"/>
    <property type="match status" value="1"/>
</dbReference>
<accession>A0A914XCT5</accession>
<evidence type="ECO:0000256" key="4">
    <source>
        <dbReference type="ARBA" id="ARBA00022679"/>
    </source>
</evidence>
<dbReference type="GO" id="GO:0005829">
    <property type="term" value="C:cytosol"/>
    <property type="evidence" value="ECO:0007669"/>
    <property type="project" value="TreeGrafter"/>
</dbReference>
<reference evidence="8" key="1">
    <citation type="submission" date="2022-11" db="UniProtKB">
        <authorList>
            <consortium name="WormBaseParasite"/>
        </authorList>
    </citation>
    <scope>IDENTIFICATION</scope>
</reference>
<keyword evidence="7" id="KW-1185">Reference proteome</keyword>
<dbReference type="WBParaSite" id="PSAMB.scaffold7458size7621.g30095.t1">
    <property type="protein sequence ID" value="PSAMB.scaffold7458size7621.g30095.t1"/>
    <property type="gene ID" value="PSAMB.scaffold7458size7621.g30095"/>
</dbReference>
<sequence length="419" mass="47851">MDQVVDSKGENGEQSNDAEDAVTSQSDTHANGCSHPQSELAEKSSLDDKDCGSSARKHMDDEAITFETILNAFRFYKKHSLFKLKHAYDMFCQMPERQRKLLMPQYLNHLAKLKDCITHNHSMLRAIVANVGHMFENRDHQTEVEVTQLRAASEFHMDKLRSTLRQIIRDWSIDGAVERESCNEPVIAAVLERYPDVNARKDIQILVPGAGLGRLAWDFARLGFSCQGNEFSLFMLFVSNFILNRCVEVDQFTIYPWIHDSCNNWSYGDQVRPVRFPDVNPCDLPKTGNSFSMSAGDFIEVFANEREQFDCVATVFFLDTAHNIIDYIETIHRILKPGGFWVNLGPLLYHFADSTEMNSIELPYEEVRQLVVASGFRIDKEQQGLPACYTLNSRSMLQYRYNCAFFACTKLPSESDGTV</sequence>
<dbReference type="EC" id="2.1.1.22" evidence="2"/>
<feature type="compositionally biased region" description="Polar residues" evidence="6">
    <location>
        <begin position="22"/>
        <end position="37"/>
    </location>
</feature>
<evidence type="ECO:0000256" key="6">
    <source>
        <dbReference type="SAM" id="MobiDB-lite"/>
    </source>
</evidence>
<dbReference type="SUPFAM" id="SSF53335">
    <property type="entry name" value="S-adenosyl-L-methionine-dependent methyltransferases"/>
    <property type="match status" value="1"/>
</dbReference>
<evidence type="ECO:0000256" key="1">
    <source>
        <dbReference type="ARBA" id="ARBA00010086"/>
    </source>
</evidence>
<dbReference type="SMART" id="SM01296">
    <property type="entry name" value="N2227"/>
    <property type="match status" value="1"/>
</dbReference>
<keyword evidence="3" id="KW-0489">Methyltransferase</keyword>
<feature type="compositionally biased region" description="Basic and acidic residues" evidence="6">
    <location>
        <begin position="40"/>
        <end position="54"/>
    </location>
</feature>
<dbReference type="Pfam" id="PF07942">
    <property type="entry name" value="CARME"/>
    <property type="match status" value="1"/>
</dbReference>
<dbReference type="Gene3D" id="3.40.50.150">
    <property type="entry name" value="Vaccinia Virus protein VP39"/>
    <property type="match status" value="1"/>
</dbReference>
<keyword evidence="5" id="KW-0949">S-adenosyl-L-methionine</keyword>
<evidence type="ECO:0000256" key="5">
    <source>
        <dbReference type="ARBA" id="ARBA00022691"/>
    </source>
</evidence>
<evidence type="ECO:0000313" key="8">
    <source>
        <dbReference type="WBParaSite" id="PSAMB.scaffold7458size7621.g30095.t1"/>
    </source>
</evidence>
<dbReference type="GO" id="GO:0035498">
    <property type="term" value="P:carnosine metabolic process"/>
    <property type="evidence" value="ECO:0007669"/>
    <property type="project" value="TreeGrafter"/>
</dbReference>